<keyword evidence="4" id="KW-1185">Reference proteome</keyword>
<evidence type="ECO:0000259" key="2">
    <source>
        <dbReference type="PROSITE" id="PS50887"/>
    </source>
</evidence>
<evidence type="ECO:0000313" key="4">
    <source>
        <dbReference type="Proteomes" id="UP000219621"/>
    </source>
</evidence>
<feature type="domain" description="GGDEF" evidence="2">
    <location>
        <begin position="127"/>
        <end position="253"/>
    </location>
</feature>
<accession>A0A286G4R6</accession>
<gene>
    <name evidence="3" type="ORF">SAMN05421508_101561</name>
</gene>
<organism evidence="3 4">
    <name type="scientific">Caenispirillum bisanense</name>
    <dbReference type="NCBI Taxonomy" id="414052"/>
    <lineage>
        <taxon>Bacteria</taxon>
        <taxon>Pseudomonadati</taxon>
        <taxon>Pseudomonadota</taxon>
        <taxon>Alphaproteobacteria</taxon>
        <taxon>Rhodospirillales</taxon>
        <taxon>Novispirillaceae</taxon>
        <taxon>Caenispirillum</taxon>
    </lineage>
</organism>
<feature type="compositionally biased region" description="Pro residues" evidence="1">
    <location>
        <begin position="1"/>
        <end position="10"/>
    </location>
</feature>
<dbReference type="Proteomes" id="UP000219621">
    <property type="component" value="Unassembled WGS sequence"/>
</dbReference>
<dbReference type="SUPFAM" id="SSF55073">
    <property type="entry name" value="Nucleotide cyclase"/>
    <property type="match status" value="1"/>
</dbReference>
<dbReference type="OrthoDB" id="9793210at2"/>
<proteinExistence type="predicted"/>
<feature type="region of interest" description="Disordered" evidence="1">
    <location>
        <begin position="1"/>
        <end position="24"/>
    </location>
</feature>
<dbReference type="InterPro" id="IPR043128">
    <property type="entry name" value="Rev_trsase/Diguanyl_cyclase"/>
</dbReference>
<name>A0A286G4R6_9PROT</name>
<dbReference type="SMART" id="SM00267">
    <property type="entry name" value="GGDEF"/>
    <property type="match status" value="1"/>
</dbReference>
<dbReference type="EMBL" id="OCNJ01000001">
    <property type="protein sequence ID" value="SOD90493.1"/>
    <property type="molecule type" value="Genomic_DNA"/>
</dbReference>
<dbReference type="AlphaFoldDB" id="A0A286G4R6"/>
<dbReference type="InterPro" id="IPR029787">
    <property type="entry name" value="Nucleotide_cyclase"/>
</dbReference>
<sequence length="253" mass="27597">MADINRPPPSMAVGWNGGGNPQQQNRKRAFQRAVSAYGSTPMPEPHDTLSFHGIPPRELTESVRHALEDMVGEIDRLRWALEQSEGRQAYLEGLADRDPVLPVLNRRAFERELALLIQRTGDDPATPPPVLATFYLENFEALHADRGMEAAETALRHVAETLLTHVRQSDVVGATGGAGLGVVLTLADEAALRDKAAQLAEAAVAWPPRHLDVALPLRLRWSLLRLRGDMSVAHALALADARLREGSDDGRAA</sequence>
<dbReference type="Pfam" id="PF00990">
    <property type="entry name" value="GGDEF"/>
    <property type="match status" value="1"/>
</dbReference>
<dbReference type="InterPro" id="IPR000160">
    <property type="entry name" value="GGDEF_dom"/>
</dbReference>
<dbReference type="RefSeq" id="WP_097277440.1">
    <property type="nucleotide sequence ID" value="NZ_OCNJ01000001.1"/>
</dbReference>
<dbReference type="Gene3D" id="3.30.70.270">
    <property type="match status" value="1"/>
</dbReference>
<evidence type="ECO:0000256" key="1">
    <source>
        <dbReference type="SAM" id="MobiDB-lite"/>
    </source>
</evidence>
<protein>
    <submittedName>
        <fullName evidence="3">GGDEF domain-containing protein, diguanylate cyclase (C-di-GMP synthetase) or its enzymatically inactive variants</fullName>
    </submittedName>
</protein>
<evidence type="ECO:0000313" key="3">
    <source>
        <dbReference type="EMBL" id="SOD90493.1"/>
    </source>
</evidence>
<dbReference type="PROSITE" id="PS50887">
    <property type="entry name" value="GGDEF"/>
    <property type="match status" value="1"/>
</dbReference>
<reference evidence="3 4" key="1">
    <citation type="submission" date="2017-09" db="EMBL/GenBank/DDBJ databases">
        <authorList>
            <person name="Ehlers B."/>
            <person name="Leendertz F.H."/>
        </authorList>
    </citation>
    <scope>NUCLEOTIDE SEQUENCE [LARGE SCALE GENOMIC DNA]</scope>
    <source>
        <strain evidence="3 4">USBA 140</strain>
    </source>
</reference>